<dbReference type="OrthoDB" id="9770517at2"/>
<accession>A0A917JME0</accession>
<organism evidence="3 4">
    <name type="scientific">Legionella impletisoli</name>
    <dbReference type="NCBI Taxonomy" id="343510"/>
    <lineage>
        <taxon>Bacteria</taxon>
        <taxon>Pseudomonadati</taxon>
        <taxon>Pseudomonadota</taxon>
        <taxon>Gammaproteobacteria</taxon>
        <taxon>Legionellales</taxon>
        <taxon>Legionellaceae</taxon>
        <taxon>Legionella</taxon>
    </lineage>
</organism>
<sequence length="522" mass="57930">MLKTLIAFLCVLLTACMVGPNYREPRVPIAQKWVNHNQSVKEIKNKPRQEEASWWNVFHDPTLTKLITMGYHNNLSLQSAAMRVLQARAQLAQSVGELYPQEQALMGNLTYNRIGGGSLQSLLPSNFWTDMVGATASWEIDFWGKYRRAILANDAAFLASFAAYDNALVTLISDIASTYVNIRMNEELIQITKENIRVQAEGLKLAKARFKAGETSLLDVEQAQAELSQTQSKLPKYRSDLQQQKDLLAVLLGTTPDRMDACLGSAKPGIPKAPLSVAVGIPKETIAKRPDIYQARLEAIAQSESIGAIKANLFPSFSLTGTFAFAANTIGTNSLSETFNWANRNVTAGPGFNWPILNYGQITNAVRAQDAVFQESLFNYLNLVLKAQQEVQDNITKFTESNKTQSFLITANRAAIQSTKLAMVRYKEGEADFTTVLDAERQQLSVETSLATAKGETPKALIALYRSLGGGWQIRKCNDIVPERVKAVMAARTNWGNLLLQQNHQPPLTKAKQLQDLYLPNW</sequence>
<keyword evidence="2" id="KW-0472">Membrane</keyword>
<comment type="similarity">
    <text evidence="1 2">Belongs to the outer membrane factor (OMF) (TC 1.B.17) family.</text>
</comment>
<dbReference type="GO" id="GO:0009279">
    <property type="term" value="C:cell outer membrane"/>
    <property type="evidence" value="ECO:0007669"/>
    <property type="project" value="UniProtKB-SubCell"/>
</dbReference>
<dbReference type="GO" id="GO:0015562">
    <property type="term" value="F:efflux transmembrane transporter activity"/>
    <property type="evidence" value="ECO:0007669"/>
    <property type="project" value="InterPro"/>
</dbReference>
<dbReference type="Gene3D" id="2.20.200.10">
    <property type="entry name" value="Outer membrane efflux proteins (OEP)"/>
    <property type="match status" value="1"/>
</dbReference>
<keyword evidence="2" id="KW-0449">Lipoprotein</keyword>
<dbReference type="AlphaFoldDB" id="A0A917JME0"/>
<protein>
    <submittedName>
        <fullName evidence="3">Transporter</fullName>
    </submittedName>
</protein>
<comment type="subcellular location">
    <subcellularLocation>
        <location evidence="2">Cell outer membrane</location>
        <topology evidence="2">Lipid-anchor</topology>
    </subcellularLocation>
</comment>
<name>A0A917JME0_9GAMM</name>
<dbReference type="EMBL" id="BMOB01000001">
    <property type="protein sequence ID" value="GGI76441.1"/>
    <property type="molecule type" value="Genomic_DNA"/>
</dbReference>
<dbReference type="NCBIfam" id="TIGR01845">
    <property type="entry name" value="outer_NodT"/>
    <property type="match status" value="1"/>
</dbReference>
<evidence type="ECO:0000256" key="1">
    <source>
        <dbReference type="ARBA" id="ARBA00007613"/>
    </source>
</evidence>
<keyword evidence="4" id="KW-1185">Reference proteome</keyword>
<keyword evidence="2" id="KW-0812">Transmembrane</keyword>
<dbReference type="PANTHER" id="PTHR30203">
    <property type="entry name" value="OUTER MEMBRANE CATION EFFLUX PROTEIN"/>
    <property type="match status" value="1"/>
</dbReference>
<dbReference type="InterPro" id="IPR003423">
    <property type="entry name" value="OMP_efflux"/>
</dbReference>
<keyword evidence="2" id="KW-0564">Palmitate</keyword>
<dbReference type="RefSeq" id="WP_131775395.1">
    <property type="nucleotide sequence ID" value="NZ_BMOB01000001.1"/>
</dbReference>
<proteinExistence type="inferred from homology"/>
<comment type="caution">
    <text evidence="3">The sequence shown here is derived from an EMBL/GenBank/DDBJ whole genome shotgun (WGS) entry which is preliminary data.</text>
</comment>
<reference evidence="3" key="1">
    <citation type="journal article" date="2014" name="Int. J. Syst. Evol. Microbiol.">
        <title>Complete genome sequence of Corynebacterium casei LMG S-19264T (=DSM 44701T), isolated from a smear-ripened cheese.</title>
        <authorList>
            <consortium name="US DOE Joint Genome Institute (JGI-PGF)"/>
            <person name="Walter F."/>
            <person name="Albersmeier A."/>
            <person name="Kalinowski J."/>
            <person name="Ruckert C."/>
        </authorList>
    </citation>
    <scope>NUCLEOTIDE SEQUENCE</scope>
    <source>
        <strain evidence="3">JCM 13919</strain>
    </source>
</reference>
<evidence type="ECO:0000313" key="4">
    <source>
        <dbReference type="Proteomes" id="UP000630149"/>
    </source>
</evidence>
<gene>
    <name evidence="3" type="ORF">GCM10007966_01510</name>
</gene>
<dbReference type="SUPFAM" id="SSF56954">
    <property type="entry name" value="Outer membrane efflux proteins (OEP)"/>
    <property type="match status" value="1"/>
</dbReference>
<dbReference type="PROSITE" id="PS51257">
    <property type="entry name" value="PROKAR_LIPOPROTEIN"/>
    <property type="match status" value="1"/>
</dbReference>
<dbReference type="PANTHER" id="PTHR30203:SF31">
    <property type="entry name" value="RND EFFLUX SYSTEM, OUTER MEMBRANE LIPOPROTEIN, NODT"/>
    <property type="match status" value="1"/>
</dbReference>
<dbReference type="Proteomes" id="UP000630149">
    <property type="component" value="Unassembled WGS sequence"/>
</dbReference>
<reference evidence="3" key="2">
    <citation type="submission" date="2020-09" db="EMBL/GenBank/DDBJ databases">
        <authorList>
            <person name="Sun Q."/>
            <person name="Ohkuma M."/>
        </authorList>
    </citation>
    <scope>NUCLEOTIDE SEQUENCE</scope>
    <source>
        <strain evidence="3">JCM 13919</strain>
    </source>
</reference>
<dbReference type="Gene3D" id="1.20.1600.10">
    <property type="entry name" value="Outer membrane efflux proteins (OEP)"/>
    <property type="match status" value="1"/>
</dbReference>
<evidence type="ECO:0000313" key="3">
    <source>
        <dbReference type="EMBL" id="GGI76441.1"/>
    </source>
</evidence>
<dbReference type="InterPro" id="IPR010131">
    <property type="entry name" value="MdtP/NodT-like"/>
</dbReference>
<dbReference type="Pfam" id="PF02321">
    <property type="entry name" value="OEP"/>
    <property type="match status" value="2"/>
</dbReference>
<evidence type="ECO:0000256" key="2">
    <source>
        <dbReference type="RuleBase" id="RU362097"/>
    </source>
</evidence>
<keyword evidence="2" id="KW-1134">Transmembrane beta strand</keyword>